<dbReference type="CDD" id="cd16273">
    <property type="entry name" value="SNM1A-1C-like_MBL-fold"/>
    <property type="match status" value="1"/>
</dbReference>
<dbReference type="InterPro" id="IPR001279">
    <property type="entry name" value="Metallo-B-lactamas"/>
</dbReference>
<dbReference type="GO" id="GO:0035312">
    <property type="term" value="F:5'-3' DNA exonuclease activity"/>
    <property type="evidence" value="ECO:0007669"/>
    <property type="project" value="TreeGrafter"/>
</dbReference>
<dbReference type="GO" id="GO:0036297">
    <property type="term" value="P:interstrand cross-link repair"/>
    <property type="evidence" value="ECO:0007669"/>
    <property type="project" value="TreeGrafter"/>
</dbReference>
<dbReference type="Pfam" id="PF07522">
    <property type="entry name" value="DRMBL"/>
    <property type="match status" value="1"/>
</dbReference>
<dbReference type="InterPro" id="IPR011084">
    <property type="entry name" value="DRMBL"/>
</dbReference>
<keyword evidence="8" id="KW-1185">Reference proteome</keyword>
<dbReference type="GeneID" id="115625122"/>
<keyword evidence="5" id="KW-0539">Nucleus</keyword>
<name>A0A6J2TIP7_DROLE</name>
<dbReference type="GO" id="GO:0003684">
    <property type="term" value="F:damaged DNA binding"/>
    <property type="evidence" value="ECO:0007669"/>
    <property type="project" value="TreeGrafter"/>
</dbReference>
<gene>
    <name evidence="9" type="primary">LOC115625122</name>
</gene>
<keyword evidence="3" id="KW-0227">DNA damage</keyword>
<dbReference type="GO" id="GO:0005634">
    <property type="term" value="C:nucleus"/>
    <property type="evidence" value="ECO:0007669"/>
    <property type="project" value="UniProtKB-SubCell"/>
</dbReference>
<feature type="region of interest" description="Disordered" evidence="6">
    <location>
        <begin position="1"/>
        <end position="49"/>
    </location>
</feature>
<evidence type="ECO:0000259" key="7">
    <source>
        <dbReference type="SMART" id="SM00849"/>
    </source>
</evidence>
<dbReference type="RefSeq" id="XP_030375894.1">
    <property type="nucleotide sequence ID" value="XM_030520034.1"/>
</dbReference>
<dbReference type="GO" id="GO:0006303">
    <property type="term" value="P:double-strand break repair via nonhomologous end joining"/>
    <property type="evidence" value="ECO:0007669"/>
    <property type="project" value="TreeGrafter"/>
</dbReference>
<feature type="region of interest" description="Disordered" evidence="6">
    <location>
        <begin position="99"/>
        <end position="136"/>
    </location>
</feature>
<dbReference type="GO" id="GO:0031123">
    <property type="term" value="P:RNA 3'-end processing"/>
    <property type="evidence" value="ECO:0007669"/>
    <property type="project" value="UniProtKB-ARBA"/>
</dbReference>
<dbReference type="AlphaFoldDB" id="A0A6J2TIP7"/>
<dbReference type="OrthoDB" id="262529at2759"/>
<evidence type="ECO:0000256" key="1">
    <source>
        <dbReference type="ARBA" id="ARBA00004123"/>
    </source>
</evidence>
<dbReference type="Pfam" id="PF12706">
    <property type="entry name" value="Lactamase_B_2"/>
    <property type="match status" value="1"/>
</dbReference>
<protein>
    <submittedName>
        <fullName evidence="9">Uncharacterized protein LOC115625122 isoform X1</fullName>
    </submittedName>
</protein>
<proteinExistence type="inferred from homology"/>
<reference evidence="9" key="1">
    <citation type="submission" date="2025-08" db="UniProtKB">
        <authorList>
            <consortium name="RefSeq"/>
        </authorList>
    </citation>
    <scope>IDENTIFICATION</scope>
    <source>
        <strain evidence="9">11010-0011.00</strain>
        <tissue evidence="9">Whole body</tissue>
    </source>
</reference>
<organism evidence="8 9">
    <name type="scientific">Drosophila lebanonensis</name>
    <name type="common">Fruit fly</name>
    <name type="synonym">Scaptodrosophila lebanonensis</name>
    <dbReference type="NCBI Taxonomy" id="7225"/>
    <lineage>
        <taxon>Eukaryota</taxon>
        <taxon>Metazoa</taxon>
        <taxon>Ecdysozoa</taxon>
        <taxon>Arthropoda</taxon>
        <taxon>Hexapoda</taxon>
        <taxon>Insecta</taxon>
        <taxon>Pterygota</taxon>
        <taxon>Neoptera</taxon>
        <taxon>Endopterygota</taxon>
        <taxon>Diptera</taxon>
        <taxon>Brachycera</taxon>
        <taxon>Muscomorpha</taxon>
        <taxon>Ephydroidea</taxon>
        <taxon>Drosophilidae</taxon>
        <taxon>Scaptodrosophila</taxon>
    </lineage>
</organism>
<feature type="compositionally biased region" description="Polar residues" evidence="6">
    <location>
        <begin position="99"/>
        <end position="112"/>
    </location>
</feature>
<evidence type="ECO:0000313" key="9">
    <source>
        <dbReference type="RefSeq" id="XP_030375894.1"/>
    </source>
</evidence>
<dbReference type="CTD" id="40669"/>
<dbReference type="Gene3D" id="3.60.15.10">
    <property type="entry name" value="Ribonuclease Z/Hydroxyacylglutathione hydrolase-like"/>
    <property type="match status" value="1"/>
</dbReference>
<evidence type="ECO:0000256" key="2">
    <source>
        <dbReference type="ARBA" id="ARBA00010304"/>
    </source>
</evidence>
<sequence length="702" mass="80225">MSGNKGKIRLKPLHELQSTPEHIELTELKTPEKKKKAGKVRAATTQKKHKELYKNDQQIVANRTAIKRSTRKDQPPNNQLRIDSFFKSAAKTFKVETLPSPSTTKLNINTSQRKPKQKGRKRLFDEETTSESESNLKSVRLPKRAHLPRKAKTVMDLVCIDLCSDPEDVREVKGESPSSEKTIITKEDFQSQVFVTISPQIEPVYSKRQYRSTEKIGSQAPVVESKSLLATAKVQSPMVEIPLQNLAGKTSGTPSEIIAVGASSKENVPIGRRRKSRLCPPYKVIQGTTFAVDGFQFGDIPNVTHYFLTHYHADHYVGLTRKFQHPLYMSPTTARLVRTFIPIDNKYIFEMEIDNPFKLNNIEITAIDANHCPGAIMLFFKLPSGECILHTGDFRASFEMESLPIFWNYNVDLLYLDTTYLSSKYEFCHQTESIDRTLALVREFRKKNALKRILYVCGSYIIGKEKVWQALADEFNLSVWTEPHRRKAIDCLQWPELNLRLYDNEDNADLHILTMGRLSYPRLVEYFEKFSSKYDMLLAIRPSGWEKDSKPSYGKKISIIGVEYSEHSSYKELERFVRFLKPKRVISTVPVNRDLFLTGKVPEKWYRFTGIPAMLSNGYQPSISTYLKTPNTKPKCKIIATGTMTLSPFKNENEHFDDGRSEIIDLVSEIDASNGTTPPNKVIKVEKTPSRITSDASDDWLA</sequence>
<evidence type="ECO:0000313" key="8">
    <source>
        <dbReference type="Proteomes" id="UP000504634"/>
    </source>
</evidence>
<evidence type="ECO:0000256" key="4">
    <source>
        <dbReference type="ARBA" id="ARBA00023204"/>
    </source>
</evidence>
<evidence type="ECO:0000256" key="3">
    <source>
        <dbReference type="ARBA" id="ARBA00022763"/>
    </source>
</evidence>
<dbReference type="SUPFAM" id="SSF56281">
    <property type="entry name" value="Metallo-hydrolase/oxidoreductase"/>
    <property type="match status" value="1"/>
</dbReference>
<comment type="similarity">
    <text evidence="2">Belongs to the DNA repair metallo-beta-lactamase (DRMBL) family.</text>
</comment>
<dbReference type="PANTHER" id="PTHR23240:SF6">
    <property type="entry name" value="DNA CROSS-LINK REPAIR 1A PROTEIN"/>
    <property type="match status" value="1"/>
</dbReference>
<feature type="compositionally biased region" description="Basic and acidic residues" evidence="6">
    <location>
        <begin position="21"/>
        <end position="31"/>
    </location>
</feature>
<dbReference type="FunFam" id="3.40.50.12650:FF:000001">
    <property type="entry name" value="DNA cross-link repair 1A"/>
    <property type="match status" value="1"/>
</dbReference>
<evidence type="ECO:0000256" key="5">
    <source>
        <dbReference type="ARBA" id="ARBA00023242"/>
    </source>
</evidence>
<feature type="domain" description="Metallo-beta-lactamase" evidence="7">
    <location>
        <begin position="278"/>
        <end position="459"/>
    </location>
</feature>
<accession>A0A6J2TIP7</accession>
<dbReference type="PANTHER" id="PTHR23240">
    <property type="entry name" value="DNA CROSS-LINK REPAIR PROTEIN PSO2/SNM1-RELATED"/>
    <property type="match status" value="1"/>
</dbReference>
<dbReference type="SMART" id="SM00849">
    <property type="entry name" value="Lactamase_B"/>
    <property type="match status" value="1"/>
</dbReference>
<dbReference type="Proteomes" id="UP000504634">
    <property type="component" value="Unplaced"/>
</dbReference>
<dbReference type="Gene3D" id="3.40.50.12650">
    <property type="match status" value="1"/>
</dbReference>
<feature type="compositionally biased region" description="Basic residues" evidence="6">
    <location>
        <begin position="1"/>
        <end position="11"/>
    </location>
</feature>
<evidence type="ECO:0000256" key="6">
    <source>
        <dbReference type="SAM" id="MobiDB-lite"/>
    </source>
</evidence>
<keyword evidence="4" id="KW-0234">DNA repair</keyword>
<comment type="subcellular location">
    <subcellularLocation>
        <location evidence="1">Nucleus</location>
    </subcellularLocation>
</comment>
<dbReference type="InterPro" id="IPR036866">
    <property type="entry name" value="RibonucZ/Hydroxyglut_hydro"/>
</dbReference>